<evidence type="ECO:0000313" key="1">
    <source>
        <dbReference type="Proteomes" id="UP000887569"/>
    </source>
</evidence>
<proteinExistence type="predicted"/>
<accession>A0A915BSS3</accession>
<dbReference type="WBParaSite" id="PgR057_g018_t01">
    <property type="protein sequence ID" value="PgR057_g018_t01"/>
    <property type="gene ID" value="PgR057_g018"/>
</dbReference>
<protein>
    <submittedName>
        <fullName evidence="2">Uncharacterized protein</fullName>
    </submittedName>
</protein>
<keyword evidence="1" id="KW-1185">Reference proteome</keyword>
<name>A0A915BSS3_PARUN</name>
<dbReference type="Proteomes" id="UP000887569">
    <property type="component" value="Unplaced"/>
</dbReference>
<dbReference type="AlphaFoldDB" id="A0A915BSS3"/>
<reference evidence="2" key="1">
    <citation type="submission" date="2022-11" db="UniProtKB">
        <authorList>
            <consortium name="WormBaseParasite"/>
        </authorList>
    </citation>
    <scope>IDENTIFICATION</scope>
</reference>
<sequence length="61" mass="7417">MWLFLRRKVQKDIVDLLKGKEIGLCRSIRKFTNGHRRETNMIERIVEHITNIPYTWFQLSS</sequence>
<evidence type="ECO:0000313" key="2">
    <source>
        <dbReference type="WBParaSite" id="PgR057_g018_t01"/>
    </source>
</evidence>
<organism evidence="1 2">
    <name type="scientific">Parascaris univalens</name>
    <name type="common">Nematode worm</name>
    <dbReference type="NCBI Taxonomy" id="6257"/>
    <lineage>
        <taxon>Eukaryota</taxon>
        <taxon>Metazoa</taxon>
        <taxon>Ecdysozoa</taxon>
        <taxon>Nematoda</taxon>
        <taxon>Chromadorea</taxon>
        <taxon>Rhabditida</taxon>
        <taxon>Spirurina</taxon>
        <taxon>Ascaridomorpha</taxon>
        <taxon>Ascaridoidea</taxon>
        <taxon>Ascarididae</taxon>
        <taxon>Parascaris</taxon>
    </lineage>
</organism>